<name>A0A5B0RYL4_PUCGR</name>
<organism evidence="2 3">
    <name type="scientific">Puccinia graminis f. sp. tritici</name>
    <dbReference type="NCBI Taxonomy" id="56615"/>
    <lineage>
        <taxon>Eukaryota</taxon>
        <taxon>Fungi</taxon>
        <taxon>Dikarya</taxon>
        <taxon>Basidiomycota</taxon>
        <taxon>Pucciniomycotina</taxon>
        <taxon>Pucciniomycetes</taxon>
        <taxon>Pucciniales</taxon>
        <taxon>Pucciniaceae</taxon>
        <taxon>Puccinia</taxon>
    </lineage>
</organism>
<gene>
    <name evidence="2" type="ORF">PGTUg99_024202</name>
</gene>
<dbReference type="Proteomes" id="UP000325313">
    <property type="component" value="Unassembled WGS sequence"/>
</dbReference>
<evidence type="ECO:0000256" key="1">
    <source>
        <dbReference type="SAM" id="MobiDB-lite"/>
    </source>
</evidence>
<comment type="caution">
    <text evidence="2">The sequence shown here is derived from an EMBL/GenBank/DDBJ whole genome shotgun (WGS) entry which is preliminary data.</text>
</comment>
<evidence type="ECO:0000313" key="3">
    <source>
        <dbReference type="Proteomes" id="UP000325313"/>
    </source>
</evidence>
<protein>
    <submittedName>
        <fullName evidence="2">Uncharacterized protein</fullName>
    </submittedName>
</protein>
<feature type="compositionally biased region" description="Polar residues" evidence="1">
    <location>
        <begin position="73"/>
        <end position="100"/>
    </location>
</feature>
<proteinExistence type="predicted"/>
<dbReference type="EMBL" id="VDEP01000105">
    <property type="protein sequence ID" value="KAA1131001.1"/>
    <property type="molecule type" value="Genomic_DNA"/>
</dbReference>
<evidence type="ECO:0000313" key="2">
    <source>
        <dbReference type="EMBL" id="KAA1131001.1"/>
    </source>
</evidence>
<reference evidence="2 3" key="1">
    <citation type="submission" date="2019-05" db="EMBL/GenBank/DDBJ databases">
        <title>Emergence of the Ug99 lineage of the wheat stem rust pathogen through somatic hybridization.</title>
        <authorList>
            <person name="Li F."/>
            <person name="Upadhyaya N.M."/>
            <person name="Sperschneider J."/>
            <person name="Matny O."/>
            <person name="Nguyen-Phuc H."/>
            <person name="Mago R."/>
            <person name="Raley C."/>
            <person name="Miller M.E."/>
            <person name="Silverstein K.A.T."/>
            <person name="Henningsen E."/>
            <person name="Hirsch C.D."/>
            <person name="Visser B."/>
            <person name="Pretorius Z.A."/>
            <person name="Steffenson B.J."/>
            <person name="Schwessinger B."/>
            <person name="Dodds P.N."/>
            <person name="Figueroa M."/>
        </authorList>
    </citation>
    <scope>NUCLEOTIDE SEQUENCE [LARGE SCALE GENOMIC DNA]</scope>
    <source>
        <strain evidence="2 3">Ug99</strain>
    </source>
</reference>
<dbReference type="AlphaFoldDB" id="A0A5B0RYL4"/>
<feature type="region of interest" description="Disordered" evidence="1">
    <location>
        <begin position="72"/>
        <end position="100"/>
    </location>
</feature>
<accession>A0A5B0RYL4</accession>
<sequence length="151" mass="16772">MEDRIILQAEKLKGCKAIRTERYLGGTEESDIGSTRPRGVRSHVDHLVTWPFNGIAAAPWTTPTYASLRKANIKNSRSQPSHGVSSQDLTKPALKTSQSQSVRGVLSLFAKPACSQWYSRPGEQALRDAVAHMLHPPDSPQYDIRLNPERP</sequence>